<accession>A0A176WBJ9</accession>
<reference evidence="6 7" key="1">
    <citation type="submission" date="2016-03" db="EMBL/GenBank/DDBJ databases">
        <title>Mechanisms controlling the formation of the plant cell surface in tip-growing cells are functionally conserved among land plants.</title>
        <authorList>
            <person name="Honkanen S."/>
            <person name="Jones V.A."/>
            <person name="Morieri G."/>
            <person name="Champion C."/>
            <person name="Hetherington A.J."/>
            <person name="Kelly S."/>
            <person name="Saint-Marcoux D."/>
            <person name="Proust H."/>
            <person name="Prescott H."/>
            <person name="Dolan L."/>
        </authorList>
    </citation>
    <scope>NUCLEOTIDE SEQUENCE [LARGE SCALE GENOMIC DNA]</scope>
    <source>
        <strain evidence="7">cv. Tak-1 and cv. Tak-2</strain>
        <tissue evidence="6">Whole gametophyte</tissue>
    </source>
</reference>
<dbReference type="NCBIfam" id="NF001936">
    <property type="entry name" value="PRK00714.1-3"/>
    <property type="match status" value="1"/>
</dbReference>
<dbReference type="PRINTS" id="PR00502">
    <property type="entry name" value="NUDIXFAMILY"/>
</dbReference>
<dbReference type="GO" id="GO:0019693">
    <property type="term" value="P:ribose phosphate metabolic process"/>
    <property type="evidence" value="ECO:0007669"/>
    <property type="project" value="TreeGrafter"/>
</dbReference>
<comment type="similarity">
    <text evidence="3">Belongs to the Nudix hydrolase family.</text>
</comment>
<dbReference type="InterPro" id="IPR015797">
    <property type="entry name" value="NUDIX_hydrolase-like_dom_sf"/>
</dbReference>
<dbReference type="InterPro" id="IPR000086">
    <property type="entry name" value="NUDIX_hydrolase_dom"/>
</dbReference>
<sequence>MSMQILPAACEPALKSLIGPILRAAKSRSNWCGRAGVRNAKVRSCGQMSFAISSIGCFVSSSSCSSGRQVVALRGVGCFGARRAANLGSKSLLRRDFCLKNGEIHERELKSHTGVVAAMTSASGSPPVGYRPNVGVCLVNDKNEVWVGSRLDLPDSWQMPQGGVDEGEDPQQAAIRELREETGVTSAELIGEVAEWLTYDFPPDVKAKITRLWGKPWTGQAQKWFLFRFTGDESEVNLAGDGTEPAEFANWKWLPPEDVIKMVVDFKKPVYSRAFKSLAVFVDSWSKL</sequence>
<evidence type="ECO:0000313" key="7">
    <source>
        <dbReference type="Proteomes" id="UP000077202"/>
    </source>
</evidence>
<evidence type="ECO:0000259" key="4">
    <source>
        <dbReference type="PROSITE" id="PS51462"/>
    </source>
</evidence>
<evidence type="ECO:0000256" key="2">
    <source>
        <dbReference type="ARBA" id="ARBA00022801"/>
    </source>
</evidence>
<dbReference type="Proteomes" id="UP000077202">
    <property type="component" value="Unassembled WGS sequence"/>
</dbReference>
<keyword evidence="2 3" id="KW-0378">Hydrolase</keyword>
<proteinExistence type="inferred from homology"/>
<reference evidence="5" key="2">
    <citation type="journal article" date="2019" name="Curr. Biol.">
        <title>Chromatin organization in early land plants reveals an ancestral association between H3K27me3, transposons, and constitutive heterochromatin.</title>
        <authorList>
            <person name="Montgomery S.A."/>
            <person name="Tanizawa Y."/>
            <person name="Galik B."/>
            <person name="Wang N."/>
            <person name="Ito T."/>
            <person name="Mochizuki T."/>
            <person name="Akimcheva S."/>
            <person name="Bowman J."/>
            <person name="Cognat V."/>
            <person name="Drouard L."/>
            <person name="Ekker H."/>
            <person name="Houng S."/>
            <person name="Kohchi T."/>
            <person name="Lin S."/>
            <person name="Liu L.D."/>
            <person name="Nakamura Y."/>
            <person name="Valeeva L.R."/>
            <person name="Shakirov E.V."/>
            <person name="Shippen D.E."/>
            <person name="Wei W."/>
            <person name="Yagura M."/>
            <person name="Yamaoka S."/>
            <person name="Yamato K.T."/>
            <person name="Liu C."/>
            <person name="Berger F."/>
        </authorList>
    </citation>
    <scope>NUCLEOTIDE SEQUENCE [LARGE SCALE GENOMIC DNA]</scope>
    <source>
        <strain evidence="5">Tak-1</strain>
    </source>
</reference>
<dbReference type="PANTHER" id="PTHR11839:SF22">
    <property type="entry name" value="NUDIX HYDROLASE 26, CHLOROPLASTIC"/>
    <property type="match status" value="1"/>
</dbReference>
<dbReference type="PANTHER" id="PTHR11839">
    <property type="entry name" value="UDP/ADP-SUGAR PYROPHOSPHATASE"/>
    <property type="match status" value="1"/>
</dbReference>
<dbReference type="Proteomes" id="UP001162541">
    <property type="component" value="Chromosome 6"/>
</dbReference>
<keyword evidence="7" id="KW-1185">Reference proteome</keyword>
<protein>
    <recommendedName>
        <fullName evidence="4">Nudix hydrolase domain-containing protein</fullName>
    </recommendedName>
</protein>
<organism evidence="6 7">
    <name type="scientific">Marchantia polymorpha subsp. ruderalis</name>
    <dbReference type="NCBI Taxonomy" id="1480154"/>
    <lineage>
        <taxon>Eukaryota</taxon>
        <taxon>Viridiplantae</taxon>
        <taxon>Streptophyta</taxon>
        <taxon>Embryophyta</taxon>
        <taxon>Marchantiophyta</taxon>
        <taxon>Marchantiopsida</taxon>
        <taxon>Marchantiidae</taxon>
        <taxon>Marchantiales</taxon>
        <taxon>Marchantiaceae</taxon>
        <taxon>Marchantia</taxon>
    </lineage>
</organism>
<dbReference type="Gene3D" id="3.90.79.10">
    <property type="entry name" value="Nucleoside Triphosphate Pyrophosphohydrolase"/>
    <property type="match status" value="1"/>
</dbReference>
<evidence type="ECO:0000313" key="5">
    <source>
        <dbReference type="EMBL" id="BBN14309.1"/>
    </source>
</evidence>
<dbReference type="InterPro" id="IPR020476">
    <property type="entry name" value="Nudix_hydrolase"/>
</dbReference>
<dbReference type="InterPro" id="IPR022927">
    <property type="entry name" value="RppH"/>
</dbReference>
<evidence type="ECO:0000256" key="1">
    <source>
        <dbReference type="ARBA" id="ARBA00001936"/>
    </source>
</evidence>
<dbReference type="GO" id="GO:0034432">
    <property type="term" value="F:bis(5'-adenosyl)-pentaphosphatase activity"/>
    <property type="evidence" value="ECO:0007669"/>
    <property type="project" value="TreeGrafter"/>
</dbReference>
<evidence type="ECO:0000256" key="3">
    <source>
        <dbReference type="RuleBase" id="RU003476"/>
    </source>
</evidence>
<dbReference type="PROSITE" id="PS00893">
    <property type="entry name" value="NUDIX_BOX"/>
    <property type="match status" value="1"/>
</dbReference>
<dbReference type="GO" id="GO:0009507">
    <property type="term" value="C:chloroplast"/>
    <property type="evidence" value="ECO:0007669"/>
    <property type="project" value="TreeGrafter"/>
</dbReference>
<dbReference type="HAMAP" id="MF_00298">
    <property type="entry name" value="Nudix_RppH"/>
    <property type="match status" value="1"/>
</dbReference>
<dbReference type="PROSITE" id="PS51462">
    <property type="entry name" value="NUDIX"/>
    <property type="match status" value="1"/>
</dbReference>
<feature type="domain" description="Nudix hydrolase" evidence="4">
    <location>
        <begin position="129"/>
        <end position="276"/>
    </location>
</feature>
<dbReference type="GO" id="GO:0008893">
    <property type="term" value="F:guanosine-3',5'-bis(diphosphate) 3'-diphosphatase activity"/>
    <property type="evidence" value="ECO:0007669"/>
    <property type="project" value="TreeGrafter"/>
</dbReference>
<dbReference type="Pfam" id="PF00293">
    <property type="entry name" value="NUDIX"/>
    <property type="match status" value="1"/>
</dbReference>
<dbReference type="EMBL" id="AP019871">
    <property type="protein sequence ID" value="BBN14309.1"/>
    <property type="molecule type" value="Genomic_DNA"/>
</dbReference>
<dbReference type="InterPro" id="IPR020084">
    <property type="entry name" value="NUDIX_hydrolase_CS"/>
</dbReference>
<gene>
    <name evidence="6" type="ORF">AXG93_4003s1270</name>
    <name evidence="5" type="ORF">Mp_6g10580</name>
</gene>
<dbReference type="EMBL" id="LVLJ01001437">
    <property type="protein sequence ID" value="OAE29605.1"/>
    <property type="molecule type" value="Genomic_DNA"/>
</dbReference>
<dbReference type="GO" id="GO:0006753">
    <property type="term" value="P:nucleoside phosphate metabolic process"/>
    <property type="evidence" value="ECO:0007669"/>
    <property type="project" value="TreeGrafter"/>
</dbReference>
<evidence type="ECO:0000313" key="8">
    <source>
        <dbReference type="Proteomes" id="UP001162541"/>
    </source>
</evidence>
<name>A0A176WBJ9_MARPO</name>
<evidence type="ECO:0000313" key="6">
    <source>
        <dbReference type="EMBL" id="OAE29605.1"/>
    </source>
</evidence>
<comment type="cofactor">
    <cofactor evidence="1">
        <name>Mn(2+)</name>
        <dbReference type="ChEBI" id="CHEBI:29035"/>
    </cofactor>
</comment>
<dbReference type="NCBIfam" id="NF001938">
    <property type="entry name" value="PRK00714.1-5"/>
    <property type="match status" value="1"/>
</dbReference>
<dbReference type="CDD" id="cd03671">
    <property type="entry name" value="NUDIX_Ap4A_hydrolase_plant_like"/>
    <property type="match status" value="1"/>
</dbReference>
<dbReference type="AlphaFoldDB" id="A0A176WBJ9"/>
<dbReference type="SUPFAM" id="SSF55811">
    <property type="entry name" value="Nudix"/>
    <property type="match status" value="1"/>
</dbReference>
<reference evidence="8" key="3">
    <citation type="journal article" date="2020" name="Curr. Biol.">
        <title>Chromatin organization in early land plants reveals an ancestral association between H3K27me3, transposons, and constitutive heterochromatin.</title>
        <authorList>
            <person name="Montgomery S.A."/>
            <person name="Tanizawa Y."/>
            <person name="Galik B."/>
            <person name="Wang N."/>
            <person name="Ito T."/>
            <person name="Mochizuki T."/>
            <person name="Akimcheva S."/>
            <person name="Bowman J.L."/>
            <person name="Cognat V."/>
            <person name="Marechal-Drouard L."/>
            <person name="Ekker H."/>
            <person name="Hong S.F."/>
            <person name="Kohchi T."/>
            <person name="Lin S.S."/>
            <person name="Liu L.D."/>
            <person name="Nakamura Y."/>
            <person name="Valeeva L.R."/>
            <person name="Shakirov E.V."/>
            <person name="Shippen D.E."/>
            <person name="Wei W.L."/>
            <person name="Yagura M."/>
            <person name="Yamaoka S."/>
            <person name="Yamato K.T."/>
            <person name="Liu C."/>
            <person name="Berger F."/>
        </authorList>
    </citation>
    <scope>NUCLEOTIDE SEQUENCE [LARGE SCALE GENOMIC DNA]</scope>
    <source>
        <strain evidence="8">Tak-1</strain>
    </source>
</reference>